<feature type="compositionally biased region" description="Basic and acidic residues" evidence="1">
    <location>
        <begin position="420"/>
        <end position="444"/>
    </location>
</feature>
<feature type="region of interest" description="Disordered" evidence="1">
    <location>
        <begin position="572"/>
        <end position="606"/>
    </location>
</feature>
<feature type="region of interest" description="Disordered" evidence="1">
    <location>
        <begin position="135"/>
        <end position="195"/>
    </location>
</feature>
<comment type="caution">
    <text evidence="2">The sequence shown here is derived from an EMBL/GenBank/DDBJ whole genome shotgun (WGS) entry which is preliminary data.</text>
</comment>
<proteinExistence type="predicted"/>
<sequence length="606" mass="63535">MLSVAAATLRNAISRDGSGSSIGGGSGKKTDRHFRLSPLTTWKPGVVVWWFSYHESDAPTAKEKWGCSVEDIVRVGRVPGGSNGNYAFMVVSAQRTLELIAPTQAIADTWIRQLELARSSTRRALLIQQQDSQLGAAGASAPYSPPDSLDTSSNSEPSYRPYTFATSATNVAGGVTRQSSGTETPTQANPTGMNRSSILRKSLSANALSTPDPSLVEAPSPPQRTLGTSPPARDSVRHSRSVTFDSSCPAAATSLQPAPPMESTRLASASQTVTEKALSGIADALEQTMADLQRFAQTEASPTTPQVQASESLSAHVQANELCDDDDEDHNDAAILASSIRPHDPALATPPPVQRQFRLSPDSPEHPPLPAGLRMSSASTPTGRASQQPQTPPSPHQRPSSMASSVAPIASAAAAVRRRTSSESDRTLHRNTDESEAHREHALGDRYSVIVPTPRAAQPPLSPIHGSAQELGDATAHGPPTSPDSDKVLERQPTVSVGGDKSFRPLTVTLVTDGLDWNIMDALAMLNGSPTSPKGGAVVPQVPPLTVAGVPVLQQPPAGTCSGKLVEQVKRGSGDGLMLGDRAGETVTESASEKRGEDAGSKRAHV</sequence>
<dbReference type="Proteomes" id="UP000193411">
    <property type="component" value="Unassembled WGS sequence"/>
</dbReference>
<dbReference type="SUPFAM" id="SSF50729">
    <property type="entry name" value="PH domain-like"/>
    <property type="match status" value="1"/>
</dbReference>
<feature type="compositionally biased region" description="Polar residues" evidence="1">
    <location>
        <begin position="164"/>
        <end position="195"/>
    </location>
</feature>
<feature type="compositionally biased region" description="Low complexity" evidence="1">
    <location>
        <begin position="397"/>
        <end position="415"/>
    </location>
</feature>
<evidence type="ECO:0000256" key="1">
    <source>
        <dbReference type="SAM" id="MobiDB-lite"/>
    </source>
</evidence>
<gene>
    <name evidence="2" type="ORF">BCR44DRAFT_1499712</name>
</gene>
<protein>
    <recommendedName>
        <fullName evidence="4">PH domain-containing protein</fullName>
    </recommendedName>
</protein>
<name>A0A1Y2HLU0_9FUNG</name>
<organism evidence="2 3">
    <name type="scientific">Catenaria anguillulae PL171</name>
    <dbReference type="NCBI Taxonomy" id="765915"/>
    <lineage>
        <taxon>Eukaryota</taxon>
        <taxon>Fungi</taxon>
        <taxon>Fungi incertae sedis</taxon>
        <taxon>Blastocladiomycota</taxon>
        <taxon>Blastocladiomycetes</taxon>
        <taxon>Blastocladiales</taxon>
        <taxon>Catenariaceae</taxon>
        <taxon>Catenaria</taxon>
    </lineage>
</organism>
<reference evidence="2 3" key="1">
    <citation type="submission" date="2016-07" db="EMBL/GenBank/DDBJ databases">
        <title>Pervasive Adenine N6-methylation of Active Genes in Fungi.</title>
        <authorList>
            <consortium name="DOE Joint Genome Institute"/>
            <person name="Mondo S.J."/>
            <person name="Dannebaum R.O."/>
            <person name="Kuo R.C."/>
            <person name="Labutti K."/>
            <person name="Haridas S."/>
            <person name="Kuo A."/>
            <person name="Salamov A."/>
            <person name="Ahrendt S.R."/>
            <person name="Lipzen A."/>
            <person name="Sullivan W."/>
            <person name="Andreopoulos W.B."/>
            <person name="Clum A."/>
            <person name="Lindquist E."/>
            <person name="Daum C."/>
            <person name="Ramamoorthy G.K."/>
            <person name="Gryganskyi A."/>
            <person name="Culley D."/>
            <person name="Magnuson J.K."/>
            <person name="James T.Y."/>
            <person name="O'Malley M.A."/>
            <person name="Stajich J.E."/>
            <person name="Spatafora J.W."/>
            <person name="Visel A."/>
            <person name="Grigoriev I.V."/>
        </authorList>
    </citation>
    <scope>NUCLEOTIDE SEQUENCE [LARGE SCALE GENOMIC DNA]</scope>
    <source>
        <strain evidence="2 3">PL171</strain>
    </source>
</reference>
<feature type="region of interest" description="Disordered" evidence="1">
    <location>
        <begin position="207"/>
        <end position="265"/>
    </location>
</feature>
<keyword evidence="3" id="KW-1185">Reference proteome</keyword>
<accession>A0A1Y2HLU0</accession>
<feature type="region of interest" description="Disordered" evidence="1">
    <location>
        <begin position="339"/>
        <end position="496"/>
    </location>
</feature>
<evidence type="ECO:0000313" key="3">
    <source>
        <dbReference type="Proteomes" id="UP000193411"/>
    </source>
</evidence>
<evidence type="ECO:0008006" key="4">
    <source>
        <dbReference type="Google" id="ProtNLM"/>
    </source>
</evidence>
<dbReference type="EMBL" id="MCFL01000022">
    <property type="protein sequence ID" value="ORZ35529.1"/>
    <property type="molecule type" value="Genomic_DNA"/>
</dbReference>
<feature type="compositionally biased region" description="Basic and acidic residues" evidence="1">
    <location>
        <begin position="591"/>
        <end position="606"/>
    </location>
</feature>
<evidence type="ECO:0000313" key="2">
    <source>
        <dbReference type="EMBL" id="ORZ35529.1"/>
    </source>
</evidence>
<feature type="compositionally biased region" description="Polar residues" evidence="1">
    <location>
        <begin position="376"/>
        <end position="385"/>
    </location>
</feature>
<dbReference type="AlphaFoldDB" id="A0A1Y2HLU0"/>
<dbReference type="OrthoDB" id="5600223at2759"/>